<sequence>MKSLHILLLCYFIVGGEFAFFKQGLSVKGKLLCNNKPANNEIVKLFDLDRNPGDDDDLMDEVLSDQKGLFLVDGSTHEFTTIEGVVRIYTDCNDGIRPCMRMIEVPVPVSYIYHKKATKTFDIGQIDLFYRFEKETRSCDY</sequence>
<protein>
    <submittedName>
        <fullName evidence="2">Transthyretin-like family-containing protein</fullName>
    </submittedName>
</protein>
<evidence type="ECO:0000313" key="1">
    <source>
        <dbReference type="Proteomes" id="UP000095286"/>
    </source>
</evidence>
<accession>A0AC35UFG9</accession>
<dbReference type="Proteomes" id="UP000095286">
    <property type="component" value="Unplaced"/>
</dbReference>
<evidence type="ECO:0000313" key="2">
    <source>
        <dbReference type="WBParaSite" id="RSKR_0001104600.1"/>
    </source>
</evidence>
<organism evidence="1 2">
    <name type="scientific">Rhabditophanes sp. KR3021</name>
    <dbReference type="NCBI Taxonomy" id="114890"/>
    <lineage>
        <taxon>Eukaryota</taxon>
        <taxon>Metazoa</taxon>
        <taxon>Ecdysozoa</taxon>
        <taxon>Nematoda</taxon>
        <taxon>Chromadorea</taxon>
        <taxon>Rhabditida</taxon>
        <taxon>Tylenchina</taxon>
        <taxon>Panagrolaimomorpha</taxon>
        <taxon>Strongyloidoidea</taxon>
        <taxon>Alloionematidae</taxon>
        <taxon>Rhabditophanes</taxon>
    </lineage>
</organism>
<dbReference type="WBParaSite" id="RSKR_0001104600.1">
    <property type="protein sequence ID" value="RSKR_0001104600.1"/>
    <property type="gene ID" value="RSKR_0001104600"/>
</dbReference>
<proteinExistence type="predicted"/>
<name>A0AC35UFG9_9BILA</name>
<reference evidence="2" key="1">
    <citation type="submission" date="2016-11" db="UniProtKB">
        <authorList>
            <consortium name="WormBaseParasite"/>
        </authorList>
    </citation>
    <scope>IDENTIFICATION</scope>
    <source>
        <strain evidence="2">KR3021</strain>
    </source>
</reference>